<dbReference type="Proteomes" id="UP000290545">
    <property type="component" value="Unassembled WGS sequence"/>
</dbReference>
<dbReference type="AlphaFoldDB" id="A0A4Q1DCR0"/>
<dbReference type="Pfam" id="PF19570">
    <property type="entry name" value="DUF6088"/>
    <property type="match status" value="1"/>
</dbReference>
<accession>A0A4Q1DCR0</accession>
<comment type="caution">
    <text evidence="1">The sequence shown here is derived from an EMBL/GenBank/DDBJ whole genome shotgun (WGS) entry which is preliminary data.</text>
</comment>
<proteinExistence type="predicted"/>
<evidence type="ECO:0000313" key="1">
    <source>
        <dbReference type="EMBL" id="RXK87291.1"/>
    </source>
</evidence>
<organism evidence="1 2">
    <name type="scientific">Filimonas effusa</name>
    <dbReference type="NCBI Taxonomy" id="2508721"/>
    <lineage>
        <taxon>Bacteria</taxon>
        <taxon>Pseudomonadati</taxon>
        <taxon>Bacteroidota</taxon>
        <taxon>Chitinophagia</taxon>
        <taxon>Chitinophagales</taxon>
        <taxon>Chitinophagaceae</taxon>
        <taxon>Filimonas</taxon>
    </lineage>
</organism>
<name>A0A4Q1DCR0_9BACT</name>
<evidence type="ECO:0000313" key="2">
    <source>
        <dbReference type="Proteomes" id="UP000290545"/>
    </source>
</evidence>
<dbReference type="RefSeq" id="WP_129003041.1">
    <property type="nucleotide sequence ID" value="NZ_SDHZ01000001.1"/>
</dbReference>
<reference evidence="1 2" key="1">
    <citation type="submission" date="2019-01" db="EMBL/GenBank/DDBJ databases">
        <title>Filimonas sp. strain TTM-71.</title>
        <authorList>
            <person name="Chen W.-M."/>
        </authorList>
    </citation>
    <scope>NUCLEOTIDE SEQUENCE [LARGE SCALE GENOMIC DNA]</scope>
    <source>
        <strain evidence="1 2">TTM-71</strain>
    </source>
</reference>
<dbReference type="OrthoDB" id="9798200at2"/>
<gene>
    <name evidence="1" type="ORF">ESB13_11085</name>
</gene>
<evidence type="ECO:0008006" key="3">
    <source>
        <dbReference type="Google" id="ProtNLM"/>
    </source>
</evidence>
<sequence length="242" mass="27392">MTTTKKITSVIGNLREGQVFTYDQLGLKPDEYRAAVKALVRMANKGVIKRAGVGKYYLPAKTVFGELKPAEEELIKPYLFNKGKRIAYITGAALYNRLGLSTQIPKTIKVASRDRRIITKVGSVQVKPVKSYVDVTSENFHVLEILDAIKDFKDISDLNRKDALARLKHIIEGLTQKERKQLLNYALKYPPRARALTGALLMHSGWEETDLQKLCDSLNPLSEYNFGITVEELPEIIKWNIK</sequence>
<protein>
    <recommendedName>
        <fullName evidence="3">AbiEi antitoxin C-terminal domain-containing protein</fullName>
    </recommendedName>
</protein>
<keyword evidence="2" id="KW-1185">Reference proteome</keyword>
<dbReference type="InterPro" id="IPR045738">
    <property type="entry name" value="DUF6088"/>
</dbReference>
<dbReference type="EMBL" id="SDHZ01000001">
    <property type="protein sequence ID" value="RXK87291.1"/>
    <property type="molecule type" value="Genomic_DNA"/>
</dbReference>